<dbReference type="Proteomes" id="UP000053890">
    <property type="component" value="Unassembled WGS sequence"/>
</dbReference>
<name>A0A194S3G7_RHOGW</name>
<organism evidence="1 2">
    <name type="scientific">Rhodotorula graminis (strain WP1)</name>
    <dbReference type="NCBI Taxonomy" id="578459"/>
    <lineage>
        <taxon>Eukaryota</taxon>
        <taxon>Fungi</taxon>
        <taxon>Dikarya</taxon>
        <taxon>Basidiomycota</taxon>
        <taxon>Pucciniomycotina</taxon>
        <taxon>Microbotryomycetes</taxon>
        <taxon>Sporidiobolales</taxon>
        <taxon>Sporidiobolaceae</taxon>
        <taxon>Rhodotorula</taxon>
    </lineage>
</organism>
<dbReference type="InterPro" id="IPR011042">
    <property type="entry name" value="6-blade_b-propeller_TolB-like"/>
</dbReference>
<evidence type="ECO:0000313" key="2">
    <source>
        <dbReference type="Proteomes" id="UP000053890"/>
    </source>
</evidence>
<proteinExistence type="predicted"/>
<evidence type="ECO:0008006" key="3">
    <source>
        <dbReference type="Google" id="ProtNLM"/>
    </source>
</evidence>
<protein>
    <recommendedName>
        <fullName evidence="3">Calcium-dependent phosphotriesterase</fullName>
    </recommendedName>
</protein>
<dbReference type="PANTHER" id="PTHR11799">
    <property type="entry name" value="PARAOXONASE"/>
    <property type="match status" value="1"/>
</dbReference>
<dbReference type="AlphaFoldDB" id="A0A194S3G7"/>
<gene>
    <name evidence="1" type="ORF">RHOBADRAFT_53949</name>
</gene>
<dbReference type="InterPro" id="IPR051288">
    <property type="entry name" value="Serum_paraoxonase/arylesterase"/>
</dbReference>
<reference evidence="1 2" key="1">
    <citation type="journal article" date="2015" name="Front. Microbiol.">
        <title>Genome sequence of the plant growth promoting endophytic yeast Rhodotorula graminis WP1.</title>
        <authorList>
            <person name="Firrincieli A."/>
            <person name="Otillar R."/>
            <person name="Salamov A."/>
            <person name="Schmutz J."/>
            <person name="Khan Z."/>
            <person name="Redman R.S."/>
            <person name="Fleck N.D."/>
            <person name="Lindquist E."/>
            <person name="Grigoriev I.V."/>
            <person name="Doty S.L."/>
        </authorList>
    </citation>
    <scope>NUCLEOTIDE SEQUENCE [LARGE SCALE GENOMIC DNA]</scope>
    <source>
        <strain evidence="1 2">WP1</strain>
    </source>
</reference>
<evidence type="ECO:0000313" key="1">
    <source>
        <dbReference type="EMBL" id="KPV75050.1"/>
    </source>
</evidence>
<dbReference type="GeneID" id="28977523"/>
<sequence length="400" mass="43855">MSFLTLKRYKVGTFALGAAFLAVIVGQKLDRAGVTRSVSPLNNDDCFAVPGLEACEDARWVDQESGLAYLACSSREARTLWVPATSHLNATELPTVSTDYIALLDINTRQYKRVRLDGLPPAANGIWVHAIELYRSPSNPNKLTIFVNSHRPPSDRSLAPTQGADSVVEIFDTEVGSDSARYVKTIQHPLVRTPNSIAAVTDRSFYVSNDHRHKVHWSRKFEVLKSNPSDIIYCDASGSGEAQCMVAADNVIYPNGLASGPNGLVYQASTIEGLMRVWQAQPNHTLAAVEEVHINRHFDNVHVAVTPKGVDIYLTALTKLFDFMAAGKDGGRSGPRPAVEVFRVREQSEKKSGGKKYRSERVFGDSGEIVMGSTTAAPYQNKLLLTGLFSKEVMVCTLKQ</sequence>
<accession>A0A194S3G7</accession>
<dbReference type="PANTHER" id="PTHR11799:SF12">
    <property type="entry name" value="PARAOXONASE-RELATED"/>
    <property type="match status" value="1"/>
</dbReference>
<keyword evidence="2" id="KW-1185">Reference proteome</keyword>
<dbReference type="OrthoDB" id="5307922at2759"/>
<dbReference type="EMBL" id="KQ474079">
    <property type="protein sequence ID" value="KPV75050.1"/>
    <property type="molecule type" value="Genomic_DNA"/>
</dbReference>
<dbReference type="SUPFAM" id="SSF63829">
    <property type="entry name" value="Calcium-dependent phosphotriesterase"/>
    <property type="match status" value="1"/>
</dbReference>
<dbReference type="OMA" id="CEDMWLH"/>
<dbReference type="Gene3D" id="2.120.10.30">
    <property type="entry name" value="TolB, C-terminal domain"/>
    <property type="match status" value="1"/>
</dbReference>
<dbReference type="RefSeq" id="XP_018271099.1">
    <property type="nucleotide sequence ID" value="XM_018417075.1"/>
</dbReference>